<keyword evidence="2" id="KW-1185">Reference proteome</keyword>
<protein>
    <submittedName>
        <fullName evidence="1">Uncharacterized protein</fullName>
    </submittedName>
</protein>
<proteinExistence type="predicted"/>
<dbReference type="Proteomes" id="UP000824533">
    <property type="component" value="Linkage Group LG04"/>
</dbReference>
<name>A0ACC1DDC7_9NEOP</name>
<accession>A0ACC1DDC7</accession>
<comment type="caution">
    <text evidence="1">The sequence shown here is derived from an EMBL/GenBank/DDBJ whole genome shotgun (WGS) entry which is preliminary data.</text>
</comment>
<dbReference type="EMBL" id="CM034390">
    <property type="protein sequence ID" value="KAJ0181953.1"/>
    <property type="molecule type" value="Genomic_DNA"/>
</dbReference>
<evidence type="ECO:0000313" key="2">
    <source>
        <dbReference type="Proteomes" id="UP000824533"/>
    </source>
</evidence>
<evidence type="ECO:0000313" key="1">
    <source>
        <dbReference type="EMBL" id="KAJ0181953.1"/>
    </source>
</evidence>
<organism evidence="1 2">
    <name type="scientific">Dendrolimus kikuchii</name>
    <dbReference type="NCBI Taxonomy" id="765133"/>
    <lineage>
        <taxon>Eukaryota</taxon>
        <taxon>Metazoa</taxon>
        <taxon>Ecdysozoa</taxon>
        <taxon>Arthropoda</taxon>
        <taxon>Hexapoda</taxon>
        <taxon>Insecta</taxon>
        <taxon>Pterygota</taxon>
        <taxon>Neoptera</taxon>
        <taxon>Endopterygota</taxon>
        <taxon>Lepidoptera</taxon>
        <taxon>Glossata</taxon>
        <taxon>Ditrysia</taxon>
        <taxon>Bombycoidea</taxon>
        <taxon>Lasiocampidae</taxon>
        <taxon>Dendrolimus</taxon>
    </lineage>
</organism>
<gene>
    <name evidence="1" type="ORF">K1T71_002675</name>
</gene>
<sequence length="109" mass="12220">MKPNQKSMADKAALPSTFHKNIYHDFPSLENGDETNDSKHIGEENISEDGANSSKPSTSRAHVAPDEVIGHNQIDSTFEPVYYEEQQHEELTEECGISSIVRAKLCNRF</sequence>
<reference evidence="1 2" key="1">
    <citation type="journal article" date="2021" name="Front. Genet.">
        <title>Chromosome-Level Genome Assembly Reveals Significant Gene Expansion in the Toll and IMD Signaling Pathways of Dendrolimus kikuchii.</title>
        <authorList>
            <person name="Zhou J."/>
            <person name="Wu P."/>
            <person name="Xiong Z."/>
            <person name="Liu N."/>
            <person name="Zhao N."/>
            <person name="Ji M."/>
            <person name="Qiu Y."/>
            <person name="Yang B."/>
        </authorList>
    </citation>
    <scope>NUCLEOTIDE SEQUENCE [LARGE SCALE GENOMIC DNA]</scope>
    <source>
        <strain evidence="1">Ann1</strain>
    </source>
</reference>